<evidence type="ECO:0000256" key="10">
    <source>
        <dbReference type="PIRNR" id="PIRNR010130"/>
    </source>
</evidence>
<reference evidence="11 12" key="1">
    <citation type="submission" date="2014-12" db="EMBL/GenBank/DDBJ databases">
        <title>Draft genome sequence of Terrisporobacter sp. 08-306576, isolated from the blood culture of a bacteremia patient.</title>
        <authorList>
            <person name="Lund L.C."/>
            <person name="Sydenham T.V."/>
            <person name="Hogh S.V."/>
            <person name="Skov M.N."/>
            <person name="Kemp M."/>
            <person name="Justesen U.S."/>
        </authorList>
    </citation>
    <scope>NUCLEOTIDE SEQUENCE [LARGE SCALE GENOMIC DNA]</scope>
    <source>
        <strain evidence="11 12">08-306576</strain>
    </source>
</reference>
<comment type="cofactor">
    <cofactor evidence="1">
        <name>Zn(2+)</name>
        <dbReference type="ChEBI" id="CHEBI:29105"/>
    </cofactor>
</comment>
<evidence type="ECO:0000256" key="1">
    <source>
        <dbReference type="ARBA" id="ARBA00001947"/>
    </source>
</evidence>
<evidence type="ECO:0000256" key="8">
    <source>
        <dbReference type="ARBA" id="ARBA00023315"/>
    </source>
</evidence>
<comment type="similarity">
    <text evidence="2 10">Belongs to the PduL family.</text>
</comment>
<evidence type="ECO:0000313" key="11">
    <source>
        <dbReference type="EMBL" id="KHS57717.1"/>
    </source>
</evidence>
<comment type="caution">
    <text evidence="11">The sequence shown here is derived from an EMBL/GenBank/DDBJ whole genome shotgun (WGS) entry which is preliminary data.</text>
</comment>
<dbReference type="GO" id="GO:0051144">
    <property type="term" value="P:1,2-propanediol catabolic process"/>
    <property type="evidence" value="ECO:0007669"/>
    <property type="project" value="UniProtKB-UniPathway"/>
</dbReference>
<evidence type="ECO:0000256" key="5">
    <source>
        <dbReference type="ARBA" id="ARBA00022679"/>
    </source>
</evidence>
<comment type="pathway">
    <text evidence="10">Polyol metabolism; 1,2-propanediol degradation.</text>
</comment>
<organism evidence="11 12">
    <name type="scientific">Terrisporobacter othiniensis</name>
    <dbReference type="NCBI Taxonomy" id="1577792"/>
    <lineage>
        <taxon>Bacteria</taxon>
        <taxon>Bacillati</taxon>
        <taxon>Bacillota</taxon>
        <taxon>Clostridia</taxon>
        <taxon>Peptostreptococcales</taxon>
        <taxon>Peptostreptococcaceae</taxon>
        <taxon>Terrisporobacter</taxon>
    </lineage>
</organism>
<comment type="catalytic activity">
    <reaction evidence="9 10">
        <text>propanoyl-CoA + phosphate = propanoyl phosphate + CoA</text>
        <dbReference type="Rhea" id="RHEA:28046"/>
        <dbReference type="ChEBI" id="CHEBI:43474"/>
        <dbReference type="ChEBI" id="CHEBI:57287"/>
        <dbReference type="ChEBI" id="CHEBI:57392"/>
        <dbReference type="ChEBI" id="CHEBI:58933"/>
        <dbReference type="EC" id="2.3.1.222"/>
    </reaction>
</comment>
<evidence type="ECO:0000256" key="7">
    <source>
        <dbReference type="ARBA" id="ARBA00022833"/>
    </source>
</evidence>
<dbReference type="RefSeq" id="WP_039678999.1">
    <property type="nucleotide sequence ID" value="NZ_JAWGXO010000002.1"/>
</dbReference>
<evidence type="ECO:0000256" key="3">
    <source>
        <dbReference type="ARBA" id="ARBA00012206"/>
    </source>
</evidence>
<evidence type="ECO:0000256" key="4">
    <source>
        <dbReference type="ARBA" id="ARBA00020837"/>
    </source>
</evidence>
<dbReference type="PANTHER" id="PTHR39453:SF1">
    <property type="entry name" value="PHOSPHATE PROPANOYLTRANSFERASE"/>
    <property type="match status" value="1"/>
</dbReference>
<gene>
    <name evidence="11" type="ORF">QX51_05995</name>
</gene>
<dbReference type="Proteomes" id="UP000031189">
    <property type="component" value="Unassembled WGS sequence"/>
</dbReference>
<dbReference type="PIRSF" id="PIRSF010130">
    <property type="entry name" value="PduL"/>
    <property type="match status" value="1"/>
</dbReference>
<dbReference type="GO" id="GO:0046872">
    <property type="term" value="F:metal ion binding"/>
    <property type="evidence" value="ECO:0007669"/>
    <property type="project" value="UniProtKB-KW"/>
</dbReference>
<dbReference type="NCBIfam" id="NF011652">
    <property type="entry name" value="PRK15070.1"/>
    <property type="match status" value="1"/>
</dbReference>
<sequence>MKLPIALSNKHIHLSQADVEALFGAGYELTHKKDLSQPGQYACEEMVEVVGPKGSTKMRVLGPTRPESQVEVSLADARGLGLAVPVRQSGDVEGTPGCKLVGPKGEVELERGVIVASRHIHMSLEDAENFGVKDKDVVSVQTEGERGLLFNNVLVRANAAFKLEMHVDLEEGNAAGVKNGDLVTLVK</sequence>
<evidence type="ECO:0000256" key="6">
    <source>
        <dbReference type="ARBA" id="ARBA00022723"/>
    </source>
</evidence>
<keyword evidence="6" id="KW-0479">Metal-binding</keyword>
<dbReference type="PANTHER" id="PTHR39453">
    <property type="entry name" value="PHOSPHATE PROPANOYLTRANSFERASE"/>
    <property type="match status" value="1"/>
</dbReference>
<dbReference type="UniPathway" id="UPA00621"/>
<dbReference type="OrthoDB" id="9784365at2"/>
<dbReference type="EC" id="2.3.1.222" evidence="3 10"/>
<dbReference type="STRING" id="1577792.QX51_05995"/>
<keyword evidence="12" id="KW-1185">Reference proteome</keyword>
<keyword evidence="8 10" id="KW-0012">Acyltransferase</keyword>
<keyword evidence="7" id="KW-0862">Zinc</keyword>
<protein>
    <recommendedName>
        <fullName evidence="4 10">Phosphate propanoyltransferase</fullName>
        <ecNumber evidence="3 10">2.3.1.222</ecNumber>
    </recommendedName>
</protein>
<name>A0A0B3W5S2_9FIRM</name>
<evidence type="ECO:0000256" key="2">
    <source>
        <dbReference type="ARBA" id="ARBA00007342"/>
    </source>
</evidence>
<accession>A0A0B3W5S2</accession>
<comment type="function">
    <text evidence="10">Involved in 1,2-propanediol (1,2-PD) degradation by catalyzing the conversion of propanoyl-CoA to propanoyl-phosphate.</text>
</comment>
<keyword evidence="5 10" id="KW-0808">Transferase</keyword>
<dbReference type="AlphaFoldDB" id="A0A0B3W5S2"/>
<dbReference type="GO" id="GO:0016747">
    <property type="term" value="F:acyltransferase activity, transferring groups other than amino-acyl groups"/>
    <property type="evidence" value="ECO:0007669"/>
    <property type="project" value="InterPro"/>
</dbReference>
<proteinExistence type="inferred from homology"/>
<dbReference type="EMBL" id="JWHR01000064">
    <property type="protein sequence ID" value="KHS57717.1"/>
    <property type="molecule type" value="Genomic_DNA"/>
</dbReference>
<evidence type="ECO:0000313" key="12">
    <source>
        <dbReference type="Proteomes" id="UP000031189"/>
    </source>
</evidence>
<dbReference type="InterPro" id="IPR008300">
    <property type="entry name" value="PTAC"/>
</dbReference>
<dbReference type="Pfam" id="PF06130">
    <property type="entry name" value="PTAC"/>
    <property type="match status" value="1"/>
</dbReference>
<evidence type="ECO:0000256" key="9">
    <source>
        <dbReference type="ARBA" id="ARBA00047589"/>
    </source>
</evidence>